<evidence type="ECO:0000313" key="3">
    <source>
        <dbReference type="EMBL" id="KVH98989.1"/>
    </source>
</evidence>
<feature type="domain" description="DUF7950" evidence="2">
    <location>
        <begin position="183"/>
        <end position="309"/>
    </location>
</feature>
<name>A0A103XY51_CYNCS</name>
<sequence length="312" mass="33072">MNGTGGCCIARYSGSGGAGVGVGGGEISYGISKVERIMLKFRPIAPKPMAAGSGSSCSTMENSEGYGGTRRCKRKYVRGKGKQTKKDANTTVSKKMKVSVPSSSSVSGGGDEVVTLSLLPDRKEKLPARSNSESENPDLLSPITFNLNNKQTVCYGHVQGAASHVVSVTDHAVVMMSPPPQVISVVTVECVTETWANGGGVGFTDEPAAMKMEMDTCPSFVTNSRDMVVWTNTAYREMTVGGGSDETVVVKKFNRVRMPVTLPAFTCKVKVTWGTESSSSPSSLTAPCDVWRLQNGGYAWRLDVKAALCLGR</sequence>
<proteinExistence type="predicted"/>
<dbReference type="Pfam" id="PF25821">
    <property type="entry name" value="DUF7950"/>
    <property type="match status" value="1"/>
</dbReference>
<feature type="compositionally biased region" description="Basic residues" evidence="1">
    <location>
        <begin position="70"/>
        <end position="83"/>
    </location>
</feature>
<reference evidence="3 4" key="1">
    <citation type="journal article" date="2016" name="Sci. Rep.">
        <title>The genome sequence of the outbreeding globe artichoke constructed de novo incorporating a phase-aware low-pass sequencing strategy of F1 progeny.</title>
        <authorList>
            <person name="Scaglione D."/>
            <person name="Reyes-Chin-Wo S."/>
            <person name="Acquadro A."/>
            <person name="Froenicke L."/>
            <person name="Portis E."/>
            <person name="Beitel C."/>
            <person name="Tirone M."/>
            <person name="Mauro R."/>
            <person name="Lo Monaco A."/>
            <person name="Mauromicale G."/>
            <person name="Faccioli P."/>
            <person name="Cattivelli L."/>
            <person name="Rieseberg L."/>
            <person name="Michelmore R."/>
            <person name="Lanteri S."/>
        </authorList>
    </citation>
    <scope>NUCLEOTIDE SEQUENCE [LARGE SCALE GENOMIC DNA]</scope>
    <source>
        <strain evidence="3">2C</strain>
    </source>
</reference>
<dbReference type="OrthoDB" id="1898295at2759"/>
<dbReference type="InterPro" id="IPR057710">
    <property type="entry name" value="DUF7950"/>
</dbReference>
<comment type="caution">
    <text evidence="3">The sequence shown here is derived from an EMBL/GenBank/DDBJ whole genome shotgun (WGS) entry which is preliminary data.</text>
</comment>
<gene>
    <name evidence="3" type="ORF">Ccrd_022786</name>
</gene>
<dbReference type="Gramene" id="KVH98989">
    <property type="protein sequence ID" value="KVH98989"/>
    <property type="gene ID" value="Ccrd_022786"/>
</dbReference>
<keyword evidence="4" id="KW-1185">Reference proteome</keyword>
<dbReference type="AlphaFoldDB" id="A0A103XY51"/>
<dbReference type="EMBL" id="LEKV01003640">
    <property type="protein sequence ID" value="KVH98989.1"/>
    <property type="molecule type" value="Genomic_DNA"/>
</dbReference>
<organism evidence="3 4">
    <name type="scientific">Cynara cardunculus var. scolymus</name>
    <name type="common">Globe artichoke</name>
    <name type="synonym">Cynara scolymus</name>
    <dbReference type="NCBI Taxonomy" id="59895"/>
    <lineage>
        <taxon>Eukaryota</taxon>
        <taxon>Viridiplantae</taxon>
        <taxon>Streptophyta</taxon>
        <taxon>Embryophyta</taxon>
        <taxon>Tracheophyta</taxon>
        <taxon>Spermatophyta</taxon>
        <taxon>Magnoliopsida</taxon>
        <taxon>eudicotyledons</taxon>
        <taxon>Gunneridae</taxon>
        <taxon>Pentapetalae</taxon>
        <taxon>asterids</taxon>
        <taxon>campanulids</taxon>
        <taxon>Asterales</taxon>
        <taxon>Asteraceae</taxon>
        <taxon>Carduoideae</taxon>
        <taxon>Cardueae</taxon>
        <taxon>Carduinae</taxon>
        <taxon>Cynara</taxon>
    </lineage>
</organism>
<evidence type="ECO:0000313" key="4">
    <source>
        <dbReference type="Proteomes" id="UP000243975"/>
    </source>
</evidence>
<evidence type="ECO:0000259" key="2">
    <source>
        <dbReference type="Pfam" id="PF25821"/>
    </source>
</evidence>
<dbReference type="OMA" id="CRKESFG"/>
<feature type="region of interest" description="Disordered" evidence="1">
    <location>
        <begin position="48"/>
        <end position="112"/>
    </location>
</feature>
<feature type="compositionally biased region" description="Polar residues" evidence="1">
    <location>
        <begin position="53"/>
        <end position="62"/>
    </location>
</feature>
<accession>A0A103XY51</accession>
<dbReference type="PANTHER" id="PTHR33595:SF7">
    <property type="entry name" value="OS12G0242500 PROTEIN"/>
    <property type="match status" value="1"/>
</dbReference>
<protein>
    <recommendedName>
        <fullName evidence="2">DUF7950 domain-containing protein</fullName>
    </recommendedName>
</protein>
<dbReference type="STRING" id="59895.A0A103XY51"/>
<dbReference type="Proteomes" id="UP000243975">
    <property type="component" value="Unassembled WGS sequence"/>
</dbReference>
<dbReference type="PANTHER" id="PTHR33595">
    <property type="entry name" value="VON WILLEBRAND FACTOR A DOMAIN PROTEIN"/>
    <property type="match status" value="1"/>
</dbReference>
<evidence type="ECO:0000256" key="1">
    <source>
        <dbReference type="SAM" id="MobiDB-lite"/>
    </source>
</evidence>